<reference evidence="2 3" key="1">
    <citation type="submission" date="2021-06" db="EMBL/GenBank/DDBJ databases">
        <authorList>
            <person name="Sun Q."/>
            <person name="Li D."/>
        </authorList>
    </citation>
    <scope>NUCLEOTIDE SEQUENCE [LARGE SCALE GENOMIC DNA]</scope>
    <source>
        <strain evidence="2 3">MSJ-11</strain>
    </source>
</reference>
<feature type="region of interest" description="Disordered" evidence="1">
    <location>
        <begin position="1"/>
        <end position="29"/>
    </location>
</feature>
<dbReference type="Proteomes" id="UP000726170">
    <property type="component" value="Unassembled WGS sequence"/>
</dbReference>
<evidence type="ECO:0000313" key="3">
    <source>
        <dbReference type="Proteomes" id="UP000726170"/>
    </source>
</evidence>
<name>A0ABS6EGZ7_9CLOT</name>
<protein>
    <submittedName>
        <fullName evidence="2">YmaF family protein</fullName>
    </submittedName>
</protein>
<dbReference type="RefSeq" id="WP_216438041.1">
    <property type="nucleotide sequence ID" value="NZ_JAHLQF010000001.1"/>
</dbReference>
<proteinExistence type="predicted"/>
<keyword evidence="3" id="KW-1185">Reference proteome</keyword>
<comment type="caution">
    <text evidence="2">The sequence shown here is derived from an EMBL/GenBank/DDBJ whole genome shotgun (WGS) entry which is preliminary data.</text>
</comment>
<evidence type="ECO:0000313" key="2">
    <source>
        <dbReference type="EMBL" id="MBU5483684.1"/>
    </source>
</evidence>
<organism evidence="2 3">
    <name type="scientific">Clostridium mobile</name>
    <dbReference type="NCBI Taxonomy" id="2841512"/>
    <lineage>
        <taxon>Bacteria</taxon>
        <taxon>Bacillati</taxon>
        <taxon>Bacillota</taxon>
        <taxon>Clostridia</taxon>
        <taxon>Eubacteriales</taxon>
        <taxon>Clostridiaceae</taxon>
        <taxon>Clostridium</taxon>
    </lineage>
</organism>
<dbReference type="Pfam" id="PF12788">
    <property type="entry name" value="YmaF"/>
    <property type="match status" value="1"/>
</dbReference>
<dbReference type="InterPro" id="IPR024307">
    <property type="entry name" value="YmaF"/>
</dbReference>
<accession>A0ABS6EGZ7</accession>
<gene>
    <name evidence="2" type="ORF">KQI86_05030</name>
</gene>
<feature type="compositionally biased region" description="Polar residues" evidence="1">
    <location>
        <begin position="7"/>
        <end position="22"/>
    </location>
</feature>
<evidence type="ECO:0000256" key="1">
    <source>
        <dbReference type="SAM" id="MobiDB-lite"/>
    </source>
</evidence>
<sequence length="121" mass="13168">MSERDLNYNSKNCSPEPNGSQSHTHEFLGSTRLAVEGANRHNHRFAGVTSEVIPMGNSHVHAILVNTDFFLNHIHEIGVTTGPAIDVGNGKHVHLATGVTTVNVGHNHSFIFATLIEDPLR</sequence>
<dbReference type="EMBL" id="JAHLQF010000001">
    <property type="protein sequence ID" value="MBU5483684.1"/>
    <property type="molecule type" value="Genomic_DNA"/>
</dbReference>